<evidence type="ECO:0000313" key="20">
    <source>
        <dbReference type="EMBL" id="TKD07598.1"/>
    </source>
</evidence>
<dbReference type="PRINTS" id="PR00344">
    <property type="entry name" value="BCTRLSENSOR"/>
</dbReference>
<keyword evidence="14 16" id="KW-0472">Membrane</keyword>
<dbReference type="Pfam" id="PF02518">
    <property type="entry name" value="HATPase_c"/>
    <property type="match status" value="1"/>
</dbReference>
<evidence type="ECO:0000256" key="3">
    <source>
        <dbReference type="ARBA" id="ARBA00004314"/>
    </source>
</evidence>
<keyword evidence="21" id="KW-1185">Reference proteome</keyword>
<gene>
    <name evidence="20" type="ORF">E8A74_17695</name>
</gene>
<dbReference type="AlphaFoldDB" id="A0A4U1JC29"/>
<evidence type="ECO:0000256" key="12">
    <source>
        <dbReference type="ARBA" id="ARBA00022989"/>
    </source>
</evidence>
<protein>
    <recommendedName>
        <fullName evidence="4">histidine kinase</fullName>
        <ecNumber evidence="4">2.7.13.3</ecNumber>
    </recommendedName>
</protein>
<dbReference type="FunFam" id="3.30.565.10:FF:000023">
    <property type="entry name" value="PAS domain-containing sensor histidine kinase"/>
    <property type="match status" value="1"/>
</dbReference>
<feature type="domain" description="PAC" evidence="19">
    <location>
        <begin position="349"/>
        <end position="402"/>
    </location>
</feature>
<dbReference type="Gene3D" id="1.10.287.130">
    <property type="match status" value="1"/>
</dbReference>
<keyword evidence="7" id="KW-0808">Transferase</keyword>
<feature type="transmembrane region" description="Helical" evidence="16">
    <location>
        <begin position="52"/>
        <end position="81"/>
    </location>
</feature>
<evidence type="ECO:0000256" key="15">
    <source>
        <dbReference type="SAM" id="MobiDB-lite"/>
    </source>
</evidence>
<dbReference type="CDD" id="cd00082">
    <property type="entry name" value="HisKA"/>
    <property type="match status" value="1"/>
</dbReference>
<dbReference type="GO" id="GO:0000155">
    <property type="term" value="F:phosphorelay sensor kinase activity"/>
    <property type="evidence" value="ECO:0007669"/>
    <property type="project" value="InterPro"/>
</dbReference>
<dbReference type="PANTHER" id="PTHR43547:SF2">
    <property type="entry name" value="HYBRID SIGNAL TRANSDUCTION HISTIDINE KINASE C"/>
    <property type="match status" value="1"/>
</dbReference>
<evidence type="ECO:0000256" key="7">
    <source>
        <dbReference type="ARBA" id="ARBA00022679"/>
    </source>
</evidence>
<keyword evidence="6" id="KW-0597">Phosphoprotein</keyword>
<dbReference type="InterPro" id="IPR013655">
    <property type="entry name" value="PAS_fold_3"/>
</dbReference>
<dbReference type="InterPro" id="IPR025201">
    <property type="entry name" value="KdpD_TM"/>
</dbReference>
<dbReference type="PROSITE" id="PS50109">
    <property type="entry name" value="HIS_KIN"/>
    <property type="match status" value="1"/>
</dbReference>
<dbReference type="CDD" id="cd00130">
    <property type="entry name" value="PAS"/>
    <property type="match status" value="2"/>
</dbReference>
<evidence type="ECO:0000256" key="4">
    <source>
        <dbReference type="ARBA" id="ARBA00012438"/>
    </source>
</evidence>
<evidence type="ECO:0000256" key="8">
    <source>
        <dbReference type="ARBA" id="ARBA00022692"/>
    </source>
</evidence>
<dbReference type="SMART" id="SM00388">
    <property type="entry name" value="HisKA"/>
    <property type="match status" value="1"/>
</dbReference>
<dbReference type="SUPFAM" id="SSF55874">
    <property type="entry name" value="ATPase domain of HSP90 chaperone/DNA topoisomerase II/histidine kinase"/>
    <property type="match status" value="1"/>
</dbReference>
<organism evidence="20 21">
    <name type="scientific">Polyangium fumosum</name>
    <dbReference type="NCBI Taxonomy" id="889272"/>
    <lineage>
        <taxon>Bacteria</taxon>
        <taxon>Pseudomonadati</taxon>
        <taxon>Myxococcota</taxon>
        <taxon>Polyangia</taxon>
        <taxon>Polyangiales</taxon>
        <taxon>Polyangiaceae</taxon>
        <taxon>Polyangium</taxon>
    </lineage>
</organism>
<dbReference type="InterPro" id="IPR003594">
    <property type="entry name" value="HATPase_dom"/>
</dbReference>
<keyword evidence="8 16" id="KW-0812">Transmembrane</keyword>
<dbReference type="SUPFAM" id="SSF47384">
    <property type="entry name" value="Homodimeric domain of signal transducing histidine kinase"/>
    <property type="match status" value="1"/>
</dbReference>
<evidence type="ECO:0000256" key="13">
    <source>
        <dbReference type="ARBA" id="ARBA00023012"/>
    </source>
</evidence>
<dbReference type="InterPro" id="IPR038318">
    <property type="entry name" value="KdpD_sf"/>
</dbReference>
<dbReference type="RefSeq" id="WP_136930194.1">
    <property type="nucleotide sequence ID" value="NZ_SSMQ01000016.1"/>
</dbReference>
<feature type="domain" description="PAC" evidence="19">
    <location>
        <begin position="221"/>
        <end position="273"/>
    </location>
</feature>
<reference evidence="20 21" key="1">
    <citation type="submission" date="2019-04" db="EMBL/GenBank/DDBJ databases">
        <authorList>
            <person name="Li Y."/>
            <person name="Wang J."/>
        </authorList>
    </citation>
    <scope>NUCLEOTIDE SEQUENCE [LARGE SCALE GENOMIC DNA]</scope>
    <source>
        <strain evidence="20 21">DSM 14668</strain>
    </source>
</reference>
<dbReference type="SUPFAM" id="SSF55785">
    <property type="entry name" value="PYP-like sensor domain (PAS domain)"/>
    <property type="match status" value="2"/>
</dbReference>
<dbReference type="InterPro" id="IPR036890">
    <property type="entry name" value="HATPase_C_sf"/>
</dbReference>
<dbReference type="Pfam" id="PF00512">
    <property type="entry name" value="HisKA"/>
    <property type="match status" value="1"/>
</dbReference>
<dbReference type="InterPro" id="IPR036097">
    <property type="entry name" value="HisK_dim/P_sf"/>
</dbReference>
<keyword evidence="5" id="KW-1003">Cell membrane</keyword>
<evidence type="ECO:0000256" key="9">
    <source>
        <dbReference type="ARBA" id="ARBA00022741"/>
    </source>
</evidence>
<dbReference type="InterPro" id="IPR000700">
    <property type="entry name" value="PAS-assoc_C"/>
</dbReference>
<dbReference type="EMBL" id="SSMQ01000016">
    <property type="protein sequence ID" value="TKD07598.1"/>
    <property type="molecule type" value="Genomic_DNA"/>
</dbReference>
<dbReference type="GO" id="GO:0045121">
    <property type="term" value="C:membrane raft"/>
    <property type="evidence" value="ECO:0007669"/>
    <property type="project" value="UniProtKB-SubCell"/>
</dbReference>
<evidence type="ECO:0000256" key="2">
    <source>
        <dbReference type="ARBA" id="ARBA00004236"/>
    </source>
</evidence>
<feature type="domain" description="PAS" evidence="18">
    <location>
        <begin position="274"/>
        <end position="345"/>
    </location>
</feature>
<evidence type="ECO:0000259" key="19">
    <source>
        <dbReference type="PROSITE" id="PS50113"/>
    </source>
</evidence>
<dbReference type="Pfam" id="PF13426">
    <property type="entry name" value="PAS_9"/>
    <property type="match status" value="1"/>
</dbReference>
<dbReference type="PANTHER" id="PTHR43547">
    <property type="entry name" value="TWO-COMPONENT HISTIDINE KINASE"/>
    <property type="match status" value="1"/>
</dbReference>
<keyword evidence="12 16" id="KW-1133">Transmembrane helix</keyword>
<dbReference type="Gene3D" id="2.10.70.100">
    <property type="match status" value="1"/>
</dbReference>
<dbReference type="InterPro" id="IPR003661">
    <property type="entry name" value="HisK_dim/P_dom"/>
</dbReference>
<comment type="subcellular location">
    <subcellularLocation>
        <location evidence="2">Cell membrane</location>
    </subcellularLocation>
    <subcellularLocation>
        <location evidence="3">Membrane raft</location>
        <topology evidence="3">Multi-pass membrane protein</topology>
    </subcellularLocation>
</comment>
<comment type="caution">
    <text evidence="20">The sequence shown here is derived from an EMBL/GenBank/DDBJ whole genome shotgun (WGS) entry which is preliminary data.</text>
</comment>
<evidence type="ECO:0000256" key="10">
    <source>
        <dbReference type="ARBA" id="ARBA00022777"/>
    </source>
</evidence>
<evidence type="ECO:0000259" key="17">
    <source>
        <dbReference type="PROSITE" id="PS50109"/>
    </source>
</evidence>
<dbReference type="FunFam" id="1.10.287.130:FF:000001">
    <property type="entry name" value="Two-component sensor histidine kinase"/>
    <property type="match status" value="1"/>
</dbReference>
<evidence type="ECO:0000259" key="18">
    <source>
        <dbReference type="PROSITE" id="PS50112"/>
    </source>
</evidence>
<dbReference type="Pfam" id="PF13493">
    <property type="entry name" value="DUF4118"/>
    <property type="match status" value="1"/>
</dbReference>
<evidence type="ECO:0000256" key="16">
    <source>
        <dbReference type="SAM" id="Phobius"/>
    </source>
</evidence>
<dbReference type="Gene3D" id="3.30.565.10">
    <property type="entry name" value="Histidine kinase-like ATPase, C-terminal domain"/>
    <property type="match status" value="1"/>
</dbReference>
<feature type="domain" description="Histidine kinase" evidence="17">
    <location>
        <begin position="420"/>
        <end position="638"/>
    </location>
</feature>
<keyword evidence="9" id="KW-0547">Nucleotide-binding</keyword>
<dbReference type="NCBIfam" id="TIGR00229">
    <property type="entry name" value="sensory_box"/>
    <property type="match status" value="2"/>
</dbReference>
<feature type="region of interest" description="Disordered" evidence="15">
    <location>
        <begin position="616"/>
        <end position="657"/>
    </location>
</feature>
<dbReference type="Pfam" id="PF08447">
    <property type="entry name" value="PAS_3"/>
    <property type="match status" value="1"/>
</dbReference>
<accession>A0A4U1JC29</accession>
<dbReference type="SMART" id="SM00387">
    <property type="entry name" value="HATPase_c"/>
    <property type="match status" value="1"/>
</dbReference>
<dbReference type="InterPro" id="IPR000014">
    <property type="entry name" value="PAS"/>
</dbReference>
<dbReference type="GO" id="GO:0005524">
    <property type="term" value="F:ATP binding"/>
    <property type="evidence" value="ECO:0007669"/>
    <property type="project" value="UniProtKB-KW"/>
</dbReference>
<dbReference type="InterPro" id="IPR035965">
    <property type="entry name" value="PAS-like_dom_sf"/>
</dbReference>
<dbReference type="EC" id="2.7.13.3" evidence="4"/>
<keyword evidence="13" id="KW-0902">Two-component regulatory system</keyword>
<comment type="catalytic activity">
    <reaction evidence="1">
        <text>ATP + protein L-histidine = ADP + protein N-phospho-L-histidine.</text>
        <dbReference type="EC" id="2.7.13.3"/>
    </reaction>
</comment>
<dbReference type="SMART" id="SM00091">
    <property type="entry name" value="PAS"/>
    <property type="match status" value="2"/>
</dbReference>
<dbReference type="GO" id="GO:0005886">
    <property type="term" value="C:plasma membrane"/>
    <property type="evidence" value="ECO:0007669"/>
    <property type="project" value="UniProtKB-SubCell"/>
</dbReference>
<dbReference type="InterPro" id="IPR004358">
    <property type="entry name" value="Sig_transdc_His_kin-like_C"/>
</dbReference>
<feature type="transmembrane region" description="Helical" evidence="16">
    <location>
        <begin position="101"/>
        <end position="119"/>
    </location>
</feature>
<feature type="transmembrane region" description="Helical" evidence="16">
    <location>
        <begin position="20"/>
        <end position="40"/>
    </location>
</feature>
<evidence type="ECO:0000256" key="6">
    <source>
        <dbReference type="ARBA" id="ARBA00022553"/>
    </source>
</evidence>
<name>A0A4U1JC29_9BACT</name>
<dbReference type="Proteomes" id="UP000309215">
    <property type="component" value="Unassembled WGS sequence"/>
</dbReference>
<dbReference type="InterPro" id="IPR005467">
    <property type="entry name" value="His_kinase_dom"/>
</dbReference>
<dbReference type="Gene3D" id="3.30.450.20">
    <property type="entry name" value="PAS domain"/>
    <property type="match status" value="2"/>
</dbReference>
<proteinExistence type="predicted"/>
<evidence type="ECO:0000256" key="11">
    <source>
        <dbReference type="ARBA" id="ARBA00022840"/>
    </source>
</evidence>
<dbReference type="PROSITE" id="PS50113">
    <property type="entry name" value="PAC"/>
    <property type="match status" value="2"/>
</dbReference>
<keyword evidence="10" id="KW-0418">Kinase</keyword>
<dbReference type="PROSITE" id="PS50112">
    <property type="entry name" value="PAS"/>
    <property type="match status" value="1"/>
</dbReference>
<sequence length="657" mass="71715">MASRLDLVPGEWRGPQHWTSSPAGLFLALGTVGGTVVLRESLAPFLGATSPMLMFVLPVTICAAAGGFWLGLLATLLALGAGTFFFLDPVHALALTTTADLVRLLLFCFIGVAISAVSGRMHREVERSREAERILAERAQASATNAQHFRTLLASRTLGVASFRGDAIVEANDAFLDLLGLSSHEFAARRGKLTWRELTPREHRSADELAGRQLRTTGSCAPYEKEFFRKDGSRAPALIGGAVLLGREGRELTGMFYVVDLSRLRRAEQALRESDARLRLALDAARAGSWAWDTATDHLVWSERNFELYGVDPRYVPTIERWIEAIHPEDRERILDESDRILASGAEHFRLELRVAAHPTPEARWIAILGQVHRDEHGHVVRAAGLTLDITDHRNIEEAERNARAEAERTSRLKDEFVATLSHELRTPLTAVLGWAQFLKRSPRDGDKLDRGLEVIERNARALAQLVSDLLDVSRIVTGKIHLDVAPFDLGAVVTTAAEAVRPSAEQKGVTLDLHVAPIGEPLLGDGARIEQLLWNLLSNAIKFSPAGGRVEVTVRPQRGRAVLVVRDFGQGIAPAFLPHLFERFRQEDASSSRRHGGLGLGLSIVKHITDLHGGRVSAESAGPGHGATFTVELPLPSDSRGTAARHAAPASLRRAG</sequence>
<dbReference type="Gene3D" id="1.20.120.620">
    <property type="entry name" value="Backbone structure of the membrane domain of e. Coli histidine kinase receptor kdpd"/>
    <property type="match status" value="1"/>
</dbReference>
<dbReference type="OrthoDB" id="415806at2"/>
<evidence type="ECO:0000256" key="1">
    <source>
        <dbReference type="ARBA" id="ARBA00000085"/>
    </source>
</evidence>
<evidence type="ECO:0000256" key="5">
    <source>
        <dbReference type="ARBA" id="ARBA00022475"/>
    </source>
</evidence>
<keyword evidence="11" id="KW-0067">ATP-binding</keyword>
<evidence type="ECO:0000313" key="21">
    <source>
        <dbReference type="Proteomes" id="UP000309215"/>
    </source>
</evidence>
<evidence type="ECO:0000256" key="14">
    <source>
        <dbReference type="ARBA" id="ARBA00023136"/>
    </source>
</evidence>